<dbReference type="RefSeq" id="WP_275574395.1">
    <property type="nucleotide sequence ID" value="NZ_JMSZ01000001.1"/>
</dbReference>
<dbReference type="Proteomes" id="UP000027318">
    <property type="component" value="Unassembled WGS sequence"/>
</dbReference>
<evidence type="ECO:0000313" key="2">
    <source>
        <dbReference type="Proteomes" id="UP000027318"/>
    </source>
</evidence>
<sequence length="42" mass="5187">MQLYKQTGYRAKEREINQQRKFMAQYHKRKQRDAAKQQESGK</sequence>
<organism evidence="1 2">
    <name type="scientific">Nitrincola lacisaponensis</name>
    <dbReference type="NCBI Taxonomy" id="267850"/>
    <lineage>
        <taxon>Bacteria</taxon>
        <taxon>Pseudomonadati</taxon>
        <taxon>Pseudomonadota</taxon>
        <taxon>Gammaproteobacteria</taxon>
        <taxon>Oceanospirillales</taxon>
        <taxon>Oceanospirillaceae</taxon>
        <taxon>Nitrincola</taxon>
    </lineage>
</organism>
<keyword evidence="2" id="KW-1185">Reference proteome</keyword>
<dbReference type="AlphaFoldDB" id="A0A063Y4V9"/>
<evidence type="ECO:0000313" key="1">
    <source>
        <dbReference type="EMBL" id="KDE41358.1"/>
    </source>
</evidence>
<protein>
    <submittedName>
        <fullName evidence="1">Uncharacterized protein</fullName>
    </submittedName>
</protein>
<dbReference type="STRING" id="267850.ADINL_0038"/>
<accession>A0A063Y4V9</accession>
<name>A0A063Y4V9_9GAMM</name>
<proteinExistence type="predicted"/>
<reference evidence="1 2" key="1">
    <citation type="journal article" date="2005" name="Int. J. Syst. Evol. Microbiol.">
        <title>Nitrincola lacisaponensis gen. nov., sp. nov., a novel alkaliphilic bacterium isolated from an alkaline, saline lake.</title>
        <authorList>
            <person name="Dimitriu P.A."/>
            <person name="Shukla S.K."/>
            <person name="Conradt J."/>
            <person name="Marquez M.C."/>
            <person name="Ventosa A."/>
            <person name="Maglia A."/>
            <person name="Peyton B.M."/>
            <person name="Pinkart H.C."/>
            <person name="Mormile M.R."/>
        </authorList>
    </citation>
    <scope>NUCLEOTIDE SEQUENCE [LARGE SCALE GENOMIC DNA]</scope>
    <source>
        <strain evidence="1 2">4CA</strain>
    </source>
</reference>
<comment type="caution">
    <text evidence="1">The sequence shown here is derived from an EMBL/GenBank/DDBJ whole genome shotgun (WGS) entry which is preliminary data.</text>
</comment>
<gene>
    <name evidence="1" type="ORF">ADINL_0038</name>
</gene>
<dbReference type="EMBL" id="JMSZ01000001">
    <property type="protein sequence ID" value="KDE41358.1"/>
    <property type="molecule type" value="Genomic_DNA"/>
</dbReference>